<sequence length="228" mass="26289">MHELSIFIDESGDFGPYEAHAPYYLIALVLHDQSRSISEELAYLKKHVVECGFPEGHAVHTGPLIRREADYAGLDIADRRKLFRALFNFTRRVPISFRTLLFQKKEFHDDHDALVSRMSRELGSYIRGNLEEFQSFERIVVYYDNGQKEITTIINTVLNALLEAEVRRVRPSDYALFQAADMVCTLALLARKLEDGNLSKSEQAFFGSRRDLIKNYLKPMKRKGELIG</sequence>
<dbReference type="EMBL" id="VTFZ01000002">
    <property type="protein sequence ID" value="MRX79513.1"/>
    <property type="molecule type" value="Genomic_DNA"/>
</dbReference>
<name>A0A7K0G6S3_9ACTN</name>
<dbReference type="Pfam" id="PF12686">
    <property type="entry name" value="DUF3800"/>
    <property type="match status" value="1"/>
</dbReference>
<protein>
    <submittedName>
        <fullName evidence="1">DUF3800 domain-containing protein</fullName>
    </submittedName>
</protein>
<dbReference type="InterPro" id="IPR024524">
    <property type="entry name" value="DUF3800"/>
</dbReference>
<reference evidence="2" key="1">
    <citation type="submission" date="2019-08" db="EMBL/GenBank/DDBJ databases">
        <title>Arthrobacter sp. nov., isolated from plateau pika and Tibetan wild ass.</title>
        <authorList>
            <person name="Ge Y."/>
        </authorList>
    </citation>
    <scope>NUCLEOTIDE SEQUENCE [LARGE SCALE GENOMIC DNA]</scope>
    <source>
        <strain evidence="2">HF-1365</strain>
    </source>
</reference>
<gene>
    <name evidence="1" type="ORF">GJE22_02665</name>
</gene>
<comment type="caution">
    <text evidence="1">The sequence shown here is derived from an EMBL/GenBank/DDBJ whole genome shotgun (WGS) entry which is preliminary data.</text>
</comment>
<organism evidence="1 2">
    <name type="scientific">Enorma shizhengliae</name>
    <dbReference type="NCBI Taxonomy" id="2606615"/>
    <lineage>
        <taxon>Bacteria</taxon>
        <taxon>Bacillati</taxon>
        <taxon>Actinomycetota</taxon>
        <taxon>Coriobacteriia</taxon>
        <taxon>Coriobacteriales</taxon>
        <taxon>Coriobacteriaceae</taxon>
        <taxon>Enorma</taxon>
    </lineage>
</organism>
<dbReference type="RefSeq" id="WP_144687695.1">
    <property type="nucleotide sequence ID" value="NZ_VLLQ01000002.1"/>
</dbReference>
<dbReference type="Proteomes" id="UP000470010">
    <property type="component" value="Unassembled WGS sequence"/>
</dbReference>
<dbReference type="AlphaFoldDB" id="A0A7K0G6S3"/>
<accession>A0A7K0G6S3</accession>
<proteinExistence type="predicted"/>
<keyword evidence="2" id="KW-1185">Reference proteome</keyword>
<evidence type="ECO:0000313" key="1">
    <source>
        <dbReference type="EMBL" id="MRX79513.1"/>
    </source>
</evidence>
<evidence type="ECO:0000313" key="2">
    <source>
        <dbReference type="Proteomes" id="UP000470010"/>
    </source>
</evidence>